<feature type="domain" description="EF-hand" evidence="3">
    <location>
        <begin position="76"/>
        <end position="111"/>
    </location>
</feature>
<feature type="region of interest" description="Disordered" evidence="2">
    <location>
        <begin position="193"/>
        <end position="459"/>
    </location>
</feature>
<dbReference type="GO" id="GO:0005509">
    <property type="term" value="F:calcium ion binding"/>
    <property type="evidence" value="ECO:0007669"/>
    <property type="project" value="InterPro"/>
</dbReference>
<feature type="compositionally biased region" description="Pro residues" evidence="2">
    <location>
        <begin position="199"/>
        <end position="213"/>
    </location>
</feature>
<dbReference type="RefSeq" id="XP_002503029.1">
    <property type="nucleotide sequence ID" value="XM_002502983.1"/>
</dbReference>
<feature type="compositionally biased region" description="Basic and acidic residues" evidence="2">
    <location>
        <begin position="351"/>
        <end position="361"/>
    </location>
</feature>
<organism evidence="4 5">
    <name type="scientific">Micromonas commoda (strain RCC299 / NOUM17 / CCMP2709)</name>
    <name type="common">Picoplanktonic green alga</name>
    <dbReference type="NCBI Taxonomy" id="296587"/>
    <lineage>
        <taxon>Eukaryota</taxon>
        <taxon>Viridiplantae</taxon>
        <taxon>Chlorophyta</taxon>
        <taxon>Mamiellophyceae</taxon>
        <taxon>Mamiellales</taxon>
        <taxon>Mamiellaceae</taxon>
        <taxon>Micromonas</taxon>
    </lineage>
</organism>
<evidence type="ECO:0000256" key="1">
    <source>
        <dbReference type="SAM" id="Coils"/>
    </source>
</evidence>
<feature type="compositionally biased region" description="Gly residues" evidence="2">
    <location>
        <begin position="384"/>
        <end position="396"/>
    </location>
</feature>
<feature type="compositionally biased region" description="Basic and acidic residues" evidence="2">
    <location>
        <begin position="485"/>
        <end position="504"/>
    </location>
</feature>
<feature type="region of interest" description="Disordered" evidence="2">
    <location>
        <begin position="1"/>
        <end position="33"/>
    </location>
</feature>
<dbReference type="InParanoid" id="C1E980"/>
<dbReference type="GeneID" id="8244664"/>
<dbReference type="KEGG" id="mis:MICPUN_59636"/>
<evidence type="ECO:0000313" key="5">
    <source>
        <dbReference type="Proteomes" id="UP000002009"/>
    </source>
</evidence>
<feature type="compositionally biased region" description="Acidic residues" evidence="2">
    <location>
        <begin position="264"/>
        <end position="274"/>
    </location>
</feature>
<feature type="coiled-coil region" evidence="1">
    <location>
        <begin position="519"/>
        <end position="553"/>
    </location>
</feature>
<evidence type="ECO:0000313" key="4">
    <source>
        <dbReference type="EMBL" id="ACO64287.1"/>
    </source>
</evidence>
<dbReference type="InterPro" id="IPR018247">
    <property type="entry name" value="EF_Hand_1_Ca_BS"/>
</dbReference>
<dbReference type="Proteomes" id="UP000002009">
    <property type="component" value="Chromosome 6"/>
</dbReference>
<name>C1E980_MICCC</name>
<dbReference type="PROSITE" id="PS00018">
    <property type="entry name" value="EF_HAND_1"/>
    <property type="match status" value="1"/>
</dbReference>
<evidence type="ECO:0000259" key="3">
    <source>
        <dbReference type="PROSITE" id="PS50222"/>
    </source>
</evidence>
<dbReference type="InterPro" id="IPR002048">
    <property type="entry name" value="EF_hand_dom"/>
</dbReference>
<feature type="region of interest" description="Disordered" evidence="2">
    <location>
        <begin position="485"/>
        <end position="512"/>
    </location>
</feature>
<reference evidence="4 5" key="1">
    <citation type="journal article" date="2009" name="Science">
        <title>Green evolution and dynamic adaptations revealed by genomes of the marine picoeukaryotes Micromonas.</title>
        <authorList>
            <person name="Worden A.Z."/>
            <person name="Lee J.H."/>
            <person name="Mock T."/>
            <person name="Rouze P."/>
            <person name="Simmons M.P."/>
            <person name="Aerts A.L."/>
            <person name="Allen A.E."/>
            <person name="Cuvelier M.L."/>
            <person name="Derelle E."/>
            <person name="Everett M.V."/>
            <person name="Foulon E."/>
            <person name="Grimwood J."/>
            <person name="Gundlach H."/>
            <person name="Henrissat B."/>
            <person name="Napoli C."/>
            <person name="McDonald S.M."/>
            <person name="Parker M.S."/>
            <person name="Rombauts S."/>
            <person name="Salamov A."/>
            <person name="Von Dassow P."/>
            <person name="Badger J.H."/>
            <person name="Coutinho P.M."/>
            <person name="Demir E."/>
            <person name="Dubchak I."/>
            <person name="Gentemann C."/>
            <person name="Eikrem W."/>
            <person name="Gready J.E."/>
            <person name="John U."/>
            <person name="Lanier W."/>
            <person name="Lindquist E.A."/>
            <person name="Lucas S."/>
            <person name="Mayer K.F."/>
            <person name="Moreau H."/>
            <person name="Not F."/>
            <person name="Otillar R."/>
            <person name="Panaud O."/>
            <person name="Pangilinan J."/>
            <person name="Paulsen I."/>
            <person name="Piegu B."/>
            <person name="Poliakov A."/>
            <person name="Robbens S."/>
            <person name="Schmutz J."/>
            <person name="Toulza E."/>
            <person name="Wyss T."/>
            <person name="Zelensky A."/>
            <person name="Zhou K."/>
            <person name="Armbrust E.V."/>
            <person name="Bhattacharya D."/>
            <person name="Goodenough U.W."/>
            <person name="Van de Peer Y."/>
            <person name="Grigoriev I.V."/>
        </authorList>
    </citation>
    <scope>NUCLEOTIDE SEQUENCE [LARGE SCALE GENOMIC DNA]</scope>
    <source>
        <strain evidence="5">RCC299 / NOUM17</strain>
    </source>
</reference>
<proteinExistence type="predicted"/>
<dbReference type="AlphaFoldDB" id="C1E980"/>
<dbReference type="PROSITE" id="PS50222">
    <property type="entry name" value="EF_HAND_2"/>
    <property type="match status" value="1"/>
</dbReference>
<gene>
    <name evidence="4" type="ORF">MICPUN_59636</name>
</gene>
<feature type="compositionally biased region" description="Basic and acidic residues" evidence="2">
    <location>
        <begin position="252"/>
        <end position="263"/>
    </location>
</feature>
<sequence length="617" mass="65785">MGVRIGSAPPATAPSSELKDRASRLPTPGAASTSLEGTYGRELVHRIVAHLLHLLGSFGFVGPAKVTEGLDVMLADPDAMLGATFAAFDANGDGAIDATDLATTLSLARPFFGVPHAELVAKFDAVLRGAGGPRGPKARHGIRRSDLDSVLMYTPALEAWTLTPMRATASWLRGRAETEAHADDAGRRRMGLAAAPEHQSPPPPPPRLRPPPNGASRRAELTGATSRREPAVVAPAMRSMAAHSCATAKNARRSELIKPRGPQDDDDDDDGEEDGGAHRGAHRGVDDFDDGGDGARECSPGDGGKGGWVANWAKTAAEQFFKAAPRAEHPRPESPSILKPSGSFVALRIGSGDELRDEKNGAGRRRSRRRSSVTWGDDDEGAGTPEGTGYINGGNGGEDEADAKDRSGDRWGVRSRTGDGDDSSSHASLRAMHLKLSNAAPGSSDVSSTLGGGSQSALSASLGASSLAGADGTHGAAKAMETRARRLNREGGDGTKDSEIDRPTTEASVGTSGAMLTCRTMLTEELTEEERVAREEEKERVIEQKMREEIEAKQLASLTGKAHQKEWNYAMYENRKRRIPRNLVKPPLYASIERAAYEKFMEDEERRERREALGLFD</sequence>
<protein>
    <recommendedName>
        <fullName evidence="3">EF-hand domain-containing protein</fullName>
    </recommendedName>
</protein>
<evidence type="ECO:0000256" key="2">
    <source>
        <dbReference type="SAM" id="MobiDB-lite"/>
    </source>
</evidence>
<feature type="compositionally biased region" description="Basic residues" evidence="2">
    <location>
        <begin position="362"/>
        <end position="371"/>
    </location>
</feature>
<keyword evidence="1" id="KW-0175">Coiled coil</keyword>
<dbReference type="EMBL" id="CP001327">
    <property type="protein sequence ID" value="ACO64287.1"/>
    <property type="molecule type" value="Genomic_DNA"/>
</dbReference>
<feature type="compositionally biased region" description="Basic and acidic residues" evidence="2">
    <location>
        <begin position="403"/>
        <end position="419"/>
    </location>
</feature>
<keyword evidence="5" id="KW-1185">Reference proteome</keyword>
<accession>C1E980</accession>